<dbReference type="Proteomes" id="UP001151760">
    <property type="component" value="Unassembled WGS sequence"/>
</dbReference>
<gene>
    <name evidence="1" type="ORF">Tco_0629776</name>
</gene>
<comment type="caution">
    <text evidence="1">The sequence shown here is derived from an EMBL/GenBank/DDBJ whole genome shotgun (WGS) entry which is preliminary data.</text>
</comment>
<keyword evidence="2" id="KW-1185">Reference proteome</keyword>
<accession>A0ABQ4WU26</accession>
<organism evidence="1 2">
    <name type="scientific">Tanacetum coccineum</name>
    <dbReference type="NCBI Taxonomy" id="301880"/>
    <lineage>
        <taxon>Eukaryota</taxon>
        <taxon>Viridiplantae</taxon>
        <taxon>Streptophyta</taxon>
        <taxon>Embryophyta</taxon>
        <taxon>Tracheophyta</taxon>
        <taxon>Spermatophyta</taxon>
        <taxon>Magnoliopsida</taxon>
        <taxon>eudicotyledons</taxon>
        <taxon>Gunneridae</taxon>
        <taxon>Pentapetalae</taxon>
        <taxon>asterids</taxon>
        <taxon>campanulids</taxon>
        <taxon>Asterales</taxon>
        <taxon>Asteraceae</taxon>
        <taxon>Asteroideae</taxon>
        <taxon>Anthemideae</taxon>
        <taxon>Anthemidinae</taxon>
        <taxon>Tanacetum</taxon>
    </lineage>
</organism>
<reference evidence="1" key="2">
    <citation type="submission" date="2022-01" db="EMBL/GenBank/DDBJ databases">
        <authorList>
            <person name="Yamashiro T."/>
            <person name="Shiraishi A."/>
            <person name="Satake H."/>
            <person name="Nakayama K."/>
        </authorList>
    </citation>
    <scope>NUCLEOTIDE SEQUENCE</scope>
</reference>
<protein>
    <submittedName>
        <fullName evidence="1">Uncharacterized protein</fullName>
    </submittedName>
</protein>
<proteinExistence type="predicted"/>
<evidence type="ECO:0000313" key="2">
    <source>
        <dbReference type="Proteomes" id="UP001151760"/>
    </source>
</evidence>
<sequence length="93" mass="10329">MRVITVSLSSIVQYADLSLGEEKARRIMNLSSSFVVVGSCMEVRQIKMVLDASRSREEDCGEQKAVMDVGGKSGGDVQYYEQGVIWEFGKFDP</sequence>
<dbReference type="EMBL" id="BQNB010008934">
    <property type="protein sequence ID" value="GJS56414.1"/>
    <property type="molecule type" value="Genomic_DNA"/>
</dbReference>
<name>A0ABQ4WU26_9ASTR</name>
<reference evidence="1" key="1">
    <citation type="journal article" date="2022" name="Int. J. Mol. Sci.">
        <title>Draft Genome of Tanacetum Coccineum: Genomic Comparison of Closely Related Tanacetum-Family Plants.</title>
        <authorList>
            <person name="Yamashiro T."/>
            <person name="Shiraishi A."/>
            <person name="Nakayama K."/>
            <person name="Satake H."/>
        </authorList>
    </citation>
    <scope>NUCLEOTIDE SEQUENCE</scope>
</reference>
<evidence type="ECO:0000313" key="1">
    <source>
        <dbReference type="EMBL" id="GJS56414.1"/>
    </source>
</evidence>